<dbReference type="GeneID" id="19900199"/>
<sequence length="119" mass="14236">MKIRERDRSLAAALGISKPPFGHHRRYLPEGSLRWRLLQDIPGDTVMFVELVVRLDYGIEYAMVEWKLLRKWNQYVESREVKRKAKKIEGGQKEAEKRWGGYGKECERRREYGQENIDR</sequence>
<dbReference type="RefSeq" id="XP_007778977.1">
    <property type="nucleotide sequence ID" value="XM_007780787.1"/>
</dbReference>
<gene>
    <name evidence="1" type="ORF">W97_02888</name>
</gene>
<organism evidence="1 2">
    <name type="scientific">Coniosporium apollinis (strain CBS 100218)</name>
    <name type="common">Rock-inhabiting black yeast</name>
    <dbReference type="NCBI Taxonomy" id="1168221"/>
    <lineage>
        <taxon>Eukaryota</taxon>
        <taxon>Fungi</taxon>
        <taxon>Dikarya</taxon>
        <taxon>Ascomycota</taxon>
        <taxon>Pezizomycotina</taxon>
        <taxon>Dothideomycetes</taxon>
        <taxon>Dothideomycetes incertae sedis</taxon>
        <taxon>Coniosporium</taxon>
    </lineage>
</organism>
<keyword evidence="2" id="KW-1185">Reference proteome</keyword>
<dbReference type="Proteomes" id="UP000016924">
    <property type="component" value="Unassembled WGS sequence"/>
</dbReference>
<dbReference type="HOGENOM" id="CLU_2061364_0_0_1"/>
<reference evidence="2" key="1">
    <citation type="submission" date="2012-06" db="EMBL/GenBank/DDBJ databases">
        <title>The genome sequence of Coniosporium apollinis CBS 100218.</title>
        <authorList>
            <consortium name="The Broad Institute Genome Sequencing Platform"/>
            <person name="Cuomo C."/>
            <person name="Gorbushina A."/>
            <person name="Noack S."/>
            <person name="Walker B."/>
            <person name="Young S.K."/>
            <person name="Zeng Q."/>
            <person name="Gargeya S."/>
            <person name="Fitzgerald M."/>
            <person name="Haas B."/>
            <person name="Abouelleil A."/>
            <person name="Alvarado L."/>
            <person name="Arachchi H.M."/>
            <person name="Berlin A.M."/>
            <person name="Chapman S.B."/>
            <person name="Goldberg J."/>
            <person name="Griggs A."/>
            <person name="Gujja S."/>
            <person name="Hansen M."/>
            <person name="Howarth C."/>
            <person name="Imamovic A."/>
            <person name="Larimer J."/>
            <person name="McCowan C."/>
            <person name="Montmayeur A."/>
            <person name="Murphy C."/>
            <person name="Neiman D."/>
            <person name="Pearson M."/>
            <person name="Priest M."/>
            <person name="Roberts A."/>
            <person name="Saif S."/>
            <person name="Shea T."/>
            <person name="Sisk P."/>
            <person name="Sykes S."/>
            <person name="Wortman J."/>
            <person name="Nusbaum C."/>
            <person name="Birren B."/>
        </authorList>
    </citation>
    <scope>NUCLEOTIDE SEQUENCE [LARGE SCALE GENOMIC DNA]</scope>
    <source>
        <strain evidence="2">CBS 100218</strain>
    </source>
</reference>
<dbReference type="AlphaFoldDB" id="R7YP13"/>
<dbReference type="EMBL" id="JH767564">
    <property type="protein sequence ID" value="EON63660.1"/>
    <property type="molecule type" value="Genomic_DNA"/>
</dbReference>
<protein>
    <submittedName>
        <fullName evidence="1">Uncharacterized protein</fullName>
    </submittedName>
</protein>
<evidence type="ECO:0000313" key="2">
    <source>
        <dbReference type="Proteomes" id="UP000016924"/>
    </source>
</evidence>
<proteinExistence type="predicted"/>
<accession>R7YP13</accession>
<dbReference type="OrthoDB" id="10458349at2759"/>
<evidence type="ECO:0000313" key="1">
    <source>
        <dbReference type="EMBL" id="EON63660.1"/>
    </source>
</evidence>
<name>R7YP13_CONA1</name>